<dbReference type="InterPro" id="IPR036849">
    <property type="entry name" value="Enolase-like_C_sf"/>
</dbReference>
<dbReference type="InterPro" id="IPR013342">
    <property type="entry name" value="Mandelate_racemase_C"/>
</dbReference>
<protein>
    <recommendedName>
        <fullName evidence="4">Mandelate racemase/muconate lactonizing enzyme C-terminal domain-containing protein</fullName>
    </recommendedName>
</protein>
<sequence length="512" mass="56034">MSKIIGYTVEDLRYPTSLTGDGTDAMNQTCDYSCAYVTLFTDGAEVGYGMTFTIGRGNDIVVYAAEQVAERLVGKSTAELFGDMGAMWTYLLSDPQHRWIGPEKGVIHLATAAVVNAVWDMYARSQNKPLWRLIADMSPEEIVRSTCFRYITDALTPAEALKILKDKEAGRAARIAHVEKEGYPAYVTSVGWYGYSDELVEERTRHWLKAGFNHFKLKVGVNVDDDRRRMALIRRIIDDPKNSEGVPRPDPATIAGKNAGPTDCVLMIDANQVWDMQEAVDYVAQLAEFKPWFIEEPTAPDDVLAHAEIRRQLAPLGVGVATGEHAHNRMVFKQLLQAKAIDVCQIDSCRLAGVNEILGVLLMSAKYGIPVCPHAGGIGLCQYTIHLSLIDYVAISGSIDTNVLEYAQHLHENFVNPVSLNAKGRYNVPSVASEGYSIQITDESRAKYVYPTGSYWSSPEAIEAHKLQEFAPKGNLKGKIPAGKAVNGANGHGVNGHVNGHANGNGVAVNGH</sequence>
<dbReference type="PANTHER" id="PTHR13794:SF58">
    <property type="entry name" value="MITOCHONDRIAL ENOLASE SUPERFAMILY MEMBER 1"/>
    <property type="match status" value="1"/>
</dbReference>
<keyword evidence="3" id="KW-0460">Magnesium</keyword>
<evidence type="ECO:0000313" key="6">
    <source>
        <dbReference type="Proteomes" id="UP001565368"/>
    </source>
</evidence>
<dbReference type="InterPro" id="IPR018110">
    <property type="entry name" value="Mandel_Rmase/mucon_lact_enz_CS"/>
</dbReference>
<dbReference type="InterPro" id="IPR029017">
    <property type="entry name" value="Enolase-like_N"/>
</dbReference>
<dbReference type="InterPro" id="IPR013341">
    <property type="entry name" value="Mandelate_racemase_N_dom"/>
</dbReference>
<accession>A0ABR3Q3I0</accession>
<gene>
    <name evidence="5" type="ORF">Q8F55_006046</name>
</gene>
<dbReference type="EMBL" id="JBBXJM010000004">
    <property type="protein sequence ID" value="KAL1409213.1"/>
    <property type="molecule type" value="Genomic_DNA"/>
</dbReference>
<feature type="domain" description="Mandelate racemase/muconate lactonizing enzyme C-terminal" evidence="4">
    <location>
        <begin position="197"/>
        <end position="316"/>
    </location>
</feature>
<dbReference type="InterPro" id="IPR029065">
    <property type="entry name" value="Enolase_C-like"/>
</dbReference>
<dbReference type="Pfam" id="PF02746">
    <property type="entry name" value="MR_MLE_N"/>
    <property type="match status" value="1"/>
</dbReference>
<dbReference type="PROSITE" id="PS00909">
    <property type="entry name" value="MR_MLE_2"/>
    <property type="match status" value="1"/>
</dbReference>
<evidence type="ECO:0000256" key="3">
    <source>
        <dbReference type="ARBA" id="ARBA00022842"/>
    </source>
</evidence>
<evidence type="ECO:0000313" key="5">
    <source>
        <dbReference type="EMBL" id="KAL1409213.1"/>
    </source>
</evidence>
<organism evidence="5 6">
    <name type="scientific">Vanrija albida</name>
    <dbReference type="NCBI Taxonomy" id="181172"/>
    <lineage>
        <taxon>Eukaryota</taxon>
        <taxon>Fungi</taxon>
        <taxon>Dikarya</taxon>
        <taxon>Basidiomycota</taxon>
        <taxon>Agaricomycotina</taxon>
        <taxon>Tremellomycetes</taxon>
        <taxon>Trichosporonales</taxon>
        <taxon>Trichosporonaceae</taxon>
        <taxon>Vanrija</taxon>
    </lineage>
</organism>
<dbReference type="Gene3D" id="3.20.20.120">
    <property type="entry name" value="Enolase-like C-terminal domain"/>
    <property type="match status" value="1"/>
</dbReference>
<dbReference type="SUPFAM" id="SSF51604">
    <property type="entry name" value="Enolase C-terminal domain-like"/>
    <property type="match status" value="1"/>
</dbReference>
<evidence type="ECO:0000259" key="4">
    <source>
        <dbReference type="SMART" id="SM00922"/>
    </source>
</evidence>
<dbReference type="SFLD" id="SFLDS00001">
    <property type="entry name" value="Enolase"/>
    <property type="match status" value="1"/>
</dbReference>
<keyword evidence="2" id="KW-0479">Metal-binding</keyword>
<name>A0ABR3Q3I0_9TREE</name>
<dbReference type="RefSeq" id="XP_069209157.1">
    <property type="nucleotide sequence ID" value="XM_069354515.1"/>
</dbReference>
<proteinExistence type="predicted"/>
<dbReference type="Gene3D" id="3.30.390.10">
    <property type="entry name" value="Enolase-like, N-terminal domain"/>
    <property type="match status" value="1"/>
</dbReference>
<comment type="caution">
    <text evidence="5">The sequence shown here is derived from an EMBL/GenBank/DDBJ whole genome shotgun (WGS) entry which is preliminary data.</text>
</comment>
<reference evidence="5 6" key="1">
    <citation type="submission" date="2023-08" db="EMBL/GenBank/DDBJ databases">
        <title>Annotated Genome Sequence of Vanrija albida AlHP1.</title>
        <authorList>
            <person name="Herzog R."/>
        </authorList>
    </citation>
    <scope>NUCLEOTIDE SEQUENCE [LARGE SCALE GENOMIC DNA]</scope>
    <source>
        <strain evidence="5 6">AlHP1</strain>
    </source>
</reference>
<evidence type="ECO:0000256" key="2">
    <source>
        <dbReference type="ARBA" id="ARBA00022723"/>
    </source>
</evidence>
<keyword evidence="6" id="KW-1185">Reference proteome</keyword>
<dbReference type="GeneID" id="95987089"/>
<dbReference type="Pfam" id="PF13378">
    <property type="entry name" value="MR_MLE_C"/>
    <property type="match status" value="1"/>
</dbReference>
<evidence type="ECO:0000256" key="1">
    <source>
        <dbReference type="ARBA" id="ARBA00001946"/>
    </source>
</evidence>
<dbReference type="PANTHER" id="PTHR13794">
    <property type="entry name" value="ENOLASE SUPERFAMILY, MANDELATE RACEMASE"/>
    <property type="match status" value="1"/>
</dbReference>
<dbReference type="SMART" id="SM00922">
    <property type="entry name" value="MR_MLE"/>
    <property type="match status" value="1"/>
</dbReference>
<dbReference type="SUPFAM" id="SSF54826">
    <property type="entry name" value="Enolase N-terminal domain-like"/>
    <property type="match status" value="1"/>
</dbReference>
<comment type="cofactor">
    <cofactor evidence="1">
        <name>Mg(2+)</name>
        <dbReference type="ChEBI" id="CHEBI:18420"/>
    </cofactor>
</comment>
<dbReference type="Proteomes" id="UP001565368">
    <property type="component" value="Unassembled WGS sequence"/>
</dbReference>
<dbReference type="InterPro" id="IPR046945">
    <property type="entry name" value="RHMD-like"/>
</dbReference>